<accession>A0A815WD77</accession>
<dbReference type="Proteomes" id="UP000663852">
    <property type="component" value="Unassembled WGS sequence"/>
</dbReference>
<proteinExistence type="predicted"/>
<name>A0A815WD77_ADIRI</name>
<organism evidence="1 2">
    <name type="scientific">Adineta ricciae</name>
    <name type="common">Rotifer</name>
    <dbReference type="NCBI Taxonomy" id="249248"/>
    <lineage>
        <taxon>Eukaryota</taxon>
        <taxon>Metazoa</taxon>
        <taxon>Spiralia</taxon>
        <taxon>Gnathifera</taxon>
        <taxon>Rotifera</taxon>
        <taxon>Eurotatoria</taxon>
        <taxon>Bdelloidea</taxon>
        <taxon>Adinetida</taxon>
        <taxon>Adinetidae</taxon>
        <taxon>Adineta</taxon>
    </lineage>
</organism>
<protein>
    <submittedName>
        <fullName evidence="1">Uncharacterized protein</fullName>
    </submittedName>
</protein>
<evidence type="ECO:0000313" key="1">
    <source>
        <dbReference type="EMBL" id="CAF1543826.1"/>
    </source>
</evidence>
<dbReference type="AlphaFoldDB" id="A0A815WD77"/>
<reference evidence="1" key="1">
    <citation type="submission" date="2021-02" db="EMBL/GenBank/DDBJ databases">
        <authorList>
            <person name="Nowell W R."/>
        </authorList>
    </citation>
    <scope>NUCLEOTIDE SEQUENCE</scope>
</reference>
<comment type="caution">
    <text evidence="1">The sequence shown here is derived from an EMBL/GenBank/DDBJ whole genome shotgun (WGS) entry which is preliminary data.</text>
</comment>
<dbReference type="EMBL" id="CAJNOJ010001135">
    <property type="protein sequence ID" value="CAF1543826.1"/>
    <property type="molecule type" value="Genomic_DNA"/>
</dbReference>
<gene>
    <name evidence="1" type="ORF">EDS130_LOCUS45513</name>
</gene>
<sequence length="139" mass="15645">MTISSSSHRSFLNGASLEPVPVNPNSQVAKFDFMLTFNHNPVSCDKRLTCFFVSSNDIFEPSTCTQMGQRFQCLFERLFDLQSNGVQMGGSNMLVGRMSVILSEEYNEVAEMCLDKVSDIIYEGLCDNRIFFKLVLICA</sequence>
<evidence type="ECO:0000313" key="2">
    <source>
        <dbReference type="Proteomes" id="UP000663852"/>
    </source>
</evidence>